<proteinExistence type="predicted"/>
<dbReference type="AlphaFoldDB" id="A0A8X7BTG2"/>
<evidence type="ECO:0000256" key="1">
    <source>
        <dbReference type="SAM" id="MobiDB-lite"/>
    </source>
</evidence>
<organism evidence="2 3">
    <name type="scientific">Trichonephila inaurata madagascariensis</name>
    <dbReference type="NCBI Taxonomy" id="2747483"/>
    <lineage>
        <taxon>Eukaryota</taxon>
        <taxon>Metazoa</taxon>
        <taxon>Ecdysozoa</taxon>
        <taxon>Arthropoda</taxon>
        <taxon>Chelicerata</taxon>
        <taxon>Arachnida</taxon>
        <taxon>Araneae</taxon>
        <taxon>Araneomorphae</taxon>
        <taxon>Entelegynae</taxon>
        <taxon>Araneoidea</taxon>
        <taxon>Nephilidae</taxon>
        <taxon>Trichonephila</taxon>
        <taxon>Trichonephila inaurata</taxon>
    </lineage>
</organism>
<gene>
    <name evidence="2" type="ORF">TNIN_473641</name>
</gene>
<protein>
    <submittedName>
        <fullName evidence="2">Uncharacterized protein</fullName>
    </submittedName>
</protein>
<feature type="region of interest" description="Disordered" evidence="1">
    <location>
        <begin position="96"/>
        <end position="123"/>
    </location>
</feature>
<reference evidence="2" key="1">
    <citation type="submission" date="2020-08" db="EMBL/GenBank/DDBJ databases">
        <title>Multicomponent nature underlies the extraordinary mechanical properties of spider dragline silk.</title>
        <authorList>
            <person name="Kono N."/>
            <person name="Nakamura H."/>
            <person name="Mori M."/>
            <person name="Yoshida Y."/>
            <person name="Ohtoshi R."/>
            <person name="Malay A.D."/>
            <person name="Moran D.A.P."/>
            <person name="Tomita M."/>
            <person name="Numata K."/>
            <person name="Arakawa K."/>
        </authorList>
    </citation>
    <scope>NUCLEOTIDE SEQUENCE</scope>
</reference>
<comment type="caution">
    <text evidence="2">The sequence shown here is derived from an EMBL/GenBank/DDBJ whole genome shotgun (WGS) entry which is preliminary data.</text>
</comment>
<feature type="compositionally biased region" description="Polar residues" evidence="1">
    <location>
        <begin position="105"/>
        <end position="123"/>
    </location>
</feature>
<sequence>MIYSLCSATKQERIKEFVEFVYEAVFDDKHYQLRFCLVSWLQDSLRSIKKKRDGNFFQKKNAPDYRILFTTPHSQTPRTQPGRGELPACLYRTKKRSKGLGGRIPSQQPTKSCVTSQRLPSYK</sequence>
<name>A0A8X7BTG2_9ARAC</name>
<accession>A0A8X7BTG2</accession>
<dbReference type="EMBL" id="BMAV01003168">
    <property type="protein sequence ID" value="GFY42588.1"/>
    <property type="molecule type" value="Genomic_DNA"/>
</dbReference>
<evidence type="ECO:0000313" key="2">
    <source>
        <dbReference type="EMBL" id="GFY42588.1"/>
    </source>
</evidence>
<evidence type="ECO:0000313" key="3">
    <source>
        <dbReference type="Proteomes" id="UP000886998"/>
    </source>
</evidence>
<keyword evidence="3" id="KW-1185">Reference proteome</keyword>
<dbReference type="Proteomes" id="UP000886998">
    <property type="component" value="Unassembled WGS sequence"/>
</dbReference>